<dbReference type="Proteomes" id="UP001526166">
    <property type="component" value="Unassembled WGS sequence"/>
</dbReference>
<sequence length="78" mass="8589">MPFVVNLAISAVFSYVVYLLTPKQKPPKAATLDDFDIPRAEEGDEIGKVYGTVWIKSPQIACYGDLKSVAIKEKTGKK</sequence>
<reference evidence="1 2" key="1">
    <citation type="submission" date="2022-10" db="EMBL/GenBank/DDBJ databases">
        <title>Sinirhodobacter sp. nov., isolated from ocean surface sediments.</title>
        <authorList>
            <person name="He W."/>
            <person name="Wang L."/>
            <person name="Zhang D.-F."/>
        </authorList>
    </citation>
    <scope>NUCLEOTIDE SEQUENCE [LARGE SCALE GENOMIC DNA]</scope>
    <source>
        <strain evidence="1 2">WL0115</strain>
    </source>
</reference>
<organism evidence="1 2">
    <name type="scientific">Sedimentimonas flavescens</name>
    <dbReference type="NCBI Taxonomy" id="2851012"/>
    <lineage>
        <taxon>Bacteria</taxon>
        <taxon>Pseudomonadati</taxon>
        <taxon>Pseudomonadota</taxon>
        <taxon>Alphaproteobacteria</taxon>
        <taxon>Rhodobacterales</taxon>
        <taxon>Rhodobacter group</taxon>
        <taxon>Sedimentimonas</taxon>
    </lineage>
</organism>
<protein>
    <submittedName>
        <fullName evidence="1">Uncharacterized protein</fullName>
    </submittedName>
</protein>
<comment type="caution">
    <text evidence="1">The sequence shown here is derived from an EMBL/GenBank/DDBJ whole genome shotgun (WGS) entry which is preliminary data.</text>
</comment>
<dbReference type="EMBL" id="JAOWKW010000001">
    <property type="protein sequence ID" value="MCV2877617.1"/>
    <property type="molecule type" value="Genomic_DNA"/>
</dbReference>
<accession>A0ABT2ZV43</accession>
<dbReference type="RefSeq" id="WP_263846902.1">
    <property type="nucleotide sequence ID" value="NZ_JAOWKW010000001.1"/>
</dbReference>
<evidence type="ECO:0000313" key="2">
    <source>
        <dbReference type="Proteomes" id="UP001526166"/>
    </source>
</evidence>
<evidence type="ECO:0000313" key="1">
    <source>
        <dbReference type="EMBL" id="MCV2877617.1"/>
    </source>
</evidence>
<keyword evidence="2" id="KW-1185">Reference proteome</keyword>
<proteinExistence type="predicted"/>
<gene>
    <name evidence="1" type="ORF">OE699_02025</name>
</gene>
<name>A0ABT2ZV43_9RHOB</name>